<accession>A0A267FFV0</accession>
<gene>
    <name evidence="4" type="ORF">BOX15_Mlig014844g1</name>
    <name evidence="3" type="ORF">BOX15_Mlig014844g2</name>
</gene>
<evidence type="ECO:0000313" key="5">
    <source>
        <dbReference type="Proteomes" id="UP000215902"/>
    </source>
</evidence>
<evidence type="ECO:0000256" key="1">
    <source>
        <dbReference type="SAM" id="SignalP"/>
    </source>
</evidence>
<protein>
    <recommendedName>
        <fullName evidence="2">Thioredoxin domain-containing protein</fullName>
    </recommendedName>
</protein>
<dbReference type="Gene3D" id="3.40.30.10">
    <property type="entry name" value="Glutaredoxin"/>
    <property type="match status" value="2"/>
</dbReference>
<sequence>MSQALLVVMLLSSSVAFSCTSAAILELTESNFKRTLATPRLSFVSFHVDWCPHSQSLKPIIDRAAEELETEYPDPNQLTFARVDGDAEPELAKRHGVMKYPTMKIFRYGASVRLEYRGQRSVDAIKEFVRAQLSDSLTRLAAPVSDSQVPVEPRQKAMIGRFRSNDSAGLDTFLRVAELLRDEECVFLAIVGEKDEPESVVYQRGTDMATQISLDYIEEIALKRLAFQKCMPIVRELTFENAEAITEEGLPLFVLFYRDDGSTVVDKYKSAVENELKKYTDKINFLYGPGALFVRAIRQMGKSLDDLPLIAIDSFQHIYAFPHDVRDTLDGFNSRLVTFIEDLLSGELHRRYHEAKEGSRASASMATEPPVSVFRRLAPSESRYSFVREEL</sequence>
<dbReference type="GO" id="GO:0006457">
    <property type="term" value="P:protein folding"/>
    <property type="evidence" value="ECO:0007669"/>
    <property type="project" value="TreeGrafter"/>
</dbReference>
<dbReference type="STRING" id="282301.A0A267FFV0"/>
<dbReference type="PANTHER" id="PTHR46295">
    <property type="entry name" value="ENDOPLASMIC RETICULUM RESIDENT PROTEIN 44"/>
    <property type="match status" value="1"/>
</dbReference>
<evidence type="ECO:0000259" key="2">
    <source>
        <dbReference type="PROSITE" id="PS51352"/>
    </source>
</evidence>
<feature type="signal peptide" evidence="1">
    <location>
        <begin position="1"/>
        <end position="16"/>
    </location>
</feature>
<organism evidence="4 5">
    <name type="scientific">Macrostomum lignano</name>
    <dbReference type="NCBI Taxonomy" id="282301"/>
    <lineage>
        <taxon>Eukaryota</taxon>
        <taxon>Metazoa</taxon>
        <taxon>Spiralia</taxon>
        <taxon>Lophotrochozoa</taxon>
        <taxon>Platyhelminthes</taxon>
        <taxon>Rhabditophora</taxon>
        <taxon>Macrostomorpha</taxon>
        <taxon>Macrostomida</taxon>
        <taxon>Macrostomidae</taxon>
        <taxon>Macrostomum</taxon>
    </lineage>
</organism>
<name>A0A267FFV0_9PLAT</name>
<dbReference type="PROSITE" id="PS51352">
    <property type="entry name" value="THIOREDOXIN_2"/>
    <property type="match status" value="1"/>
</dbReference>
<dbReference type="EMBL" id="NIVC01002728">
    <property type="protein sequence ID" value="PAA55624.1"/>
    <property type="molecule type" value="Genomic_DNA"/>
</dbReference>
<dbReference type="GO" id="GO:0003756">
    <property type="term" value="F:protein disulfide isomerase activity"/>
    <property type="evidence" value="ECO:0007669"/>
    <property type="project" value="TreeGrafter"/>
</dbReference>
<dbReference type="GO" id="GO:0005789">
    <property type="term" value="C:endoplasmic reticulum membrane"/>
    <property type="evidence" value="ECO:0007669"/>
    <property type="project" value="TreeGrafter"/>
</dbReference>
<dbReference type="InterPro" id="IPR052643">
    <property type="entry name" value="ERP44"/>
</dbReference>
<dbReference type="InterPro" id="IPR013766">
    <property type="entry name" value="Thioredoxin_domain"/>
</dbReference>
<keyword evidence="1" id="KW-0732">Signal</keyword>
<keyword evidence="5" id="KW-1185">Reference proteome</keyword>
<comment type="caution">
    <text evidence="4">The sequence shown here is derived from an EMBL/GenBank/DDBJ whole genome shotgun (WGS) entry which is preliminary data.</text>
</comment>
<evidence type="ECO:0000313" key="4">
    <source>
        <dbReference type="EMBL" id="PAA71862.1"/>
    </source>
</evidence>
<dbReference type="SUPFAM" id="SSF52833">
    <property type="entry name" value="Thioredoxin-like"/>
    <property type="match status" value="2"/>
</dbReference>
<dbReference type="OrthoDB" id="294696at2759"/>
<dbReference type="Proteomes" id="UP000215902">
    <property type="component" value="Unassembled WGS sequence"/>
</dbReference>
<dbReference type="Pfam" id="PF00085">
    <property type="entry name" value="Thioredoxin"/>
    <property type="match status" value="1"/>
</dbReference>
<dbReference type="EMBL" id="NIVC01001131">
    <property type="protein sequence ID" value="PAA71862.1"/>
    <property type="molecule type" value="Genomic_DNA"/>
</dbReference>
<dbReference type="AlphaFoldDB" id="A0A267FFV0"/>
<feature type="chain" id="PRO_5011916114" description="Thioredoxin domain-containing protein" evidence="1">
    <location>
        <begin position="17"/>
        <end position="391"/>
    </location>
</feature>
<proteinExistence type="predicted"/>
<evidence type="ECO:0000313" key="3">
    <source>
        <dbReference type="EMBL" id="PAA55624.1"/>
    </source>
</evidence>
<dbReference type="Pfam" id="PF13848">
    <property type="entry name" value="Thioredoxin_6"/>
    <property type="match status" value="1"/>
</dbReference>
<feature type="domain" description="Thioredoxin" evidence="2">
    <location>
        <begin position="8"/>
        <end position="134"/>
    </location>
</feature>
<reference evidence="4 5" key="1">
    <citation type="submission" date="2017-06" db="EMBL/GenBank/DDBJ databases">
        <title>A platform for efficient transgenesis in Macrostomum lignano, a flatworm model organism for stem cell research.</title>
        <authorList>
            <person name="Berezikov E."/>
        </authorList>
    </citation>
    <scope>NUCLEOTIDE SEQUENCE [LARGE SCALE GENOMIC DNA]</scope>
    <source>
        <strain evidence="4">DV1</strain>
        <tissue evidence="4">Whole organism</tissue>
    </source>
</reference>
<dbReference type="PANTHER" id="PTHR46295:SF1">
    <property type="entry name" value="ENDOPLASMIC RETICULUM RESIDENT PROTEIN 44"/>
    <property type="match status" value="1"/>
</dbReference>
<dbReference type="GO" id="GO:0005793">
    <property type="term" value="C:endoplasmic reticulum-Golgi intermediate compartment"/>
    <property type="evidence" value="ECO:0007669"/>
    <property type="project" value="TreeGrafter"/>
</dbReference>
<dbReference type="InterPro" id="IPR036249">
    <property type="entry name" value="Thioredoxin-like_sf"/>
</dbReference>